<sequence>MLRPEHPACGSGVGVLLLAGSSGRVDVPRARLLQRHGATVLAVRWFGGPGQQPGPHEVPLELFLGALDVLRPEADDLAVVGTSFGGEAALLVAAEDPGVRAVVGFAASSVVWPGWTGGAWTSHWTLRSRPLPFVPLDPGWTPDTDPPRFRGLYERSLAARADDSGDIPVERIAGDVLLVAGGDDGVWPAEAFADRVAARRAAHGLRTEVVRHRDAGHRAVLPGEEPAQGGQRMDRGGSPEADAALGRAAWPAVVRHLGLEELGGRAVLP</sequence>
<dbReference type="AlphaFoldDB" id="A0A3A1TYI1"/>
<dbReference type="GO" id="GO:0006631">
    <property type="term" value="P:fatty acid metabolic process"/>
    <property type="evidence" value="ECO:0007669"/>
    <property type="project" value="TreeGrafter"/>
</dbReference>
<name>A0A3A1TYI1_9MICO</name>
<evidence type="ECO:0000313" key="3">
    <source>
        <dbReference type="EMBL" id="RIX28820.1"/>
    </source>
</evidence>
<feature type="region of interest" description="Disordered" evidence="1">
    <location>
        <begin position="219"/>
        <end position="242"/>
    </location>
</feature>
<evidence type="ECO:0000259" key="2">
    <source>
        <dbReference type="Pfam" id="PF08840"/>
    </source>
</evidence>
<feature type="domain" description="BAAT/Acyl-CoA thioester hydrolase C-terminal" evidence="2">
    <location>
        <begin position="74"/>
        <end position="254"/>
    </location>
</feature>
<dbReference type="SUPFAM" id="SSF53474">
    <property type="entry name" value="alpha/beta-Hydrolases"/>
    <property type="match status" value="1"/>
</dbReference>
<reference evidence="4" key="1">
    <citation type="submission" date="2018-09" db="EMBL/GenBank/DDBJ databases">
        <authorList>
            <person name="Kim I."/>
        </authorList>
    </citation>
    <scope>NUCLEOTIDE SEQUENCE [LARGE SCALE GENOMIC DNA]</scope>
    <source>
        <strain evidence="4">DD4a</strain>
    </source>
</reference>
<dbReference type="Gene3D" id="3.40.50.1820">
    <property type="entry name" value="alpha/beta hydrolase"/>
    <property type="match status" value="1"/>
</dbReference>
<evidence type="ECO:0000313" key="4">
    <source>
        <dbReference type="Proteomes" id="UP000265742"/>
    </source>
</evidence>
<gene>
    <name evidence="3" type="ORF">D1781_08310</name>
</gene>
<dbReference type="GO" id="GO:0047617">
    <property type="term" value="F:fatty acyl-CoA hydrolase activity"/>
    <property type="evidence" value="ECO:0007669"/>
    <property type="project" value="TreeGrafter"/>
</dbReference>
<dbReference type="Proteomes" id="UP000265742">
    <property type="component" value="Unassembled WGS sequence"/>
</dbReference>
<dbReference type="Pfam" id="PF08840">
    <property type="entry name" value="BAAT_C"/>
    <property type="match status" value="1"/>
</dbReference>
<comment type="caution">
    <text evidence="3">The sequence shown here is derived from an EMBL/GenBank/DDBJ whole genome shotgun (WGS) entry which is preliminary data.</text>
</comment>
<dbReference type="InterPro" id="IPR014940">
    <property type="entry name" value="BAAT_C"/>
</dbReference>
<dbReference type="EMBL" id="QXTG01000002">
    <property type="protein sequence ID" value="RIX28820.1"/>
    <property type="molecule type" value="Genomic_DNA"/>
</dbReference>
<keyword evidence="4" id="KW-1185">Reference proteome</keyword>
<accession>A0A3A1TYI1</accession>
<evidence type="ECO:0000256" key="1">
    <source>
        <dbReference type="SAM" id="MobiDB-lite"/>
    </source>
</evidence>
<dbReference type="GO" id="GO:0006637">
    <property type="term" value="P:acyl-CoA metabolic process"/>
    <property type="evidence" value="ECO:0007669"/>
    <property type="project" value="TreeGrafter"/>
</dbReference>
<dbReference type="PANTHER" id="PTHR10824:SF4">
    <property type="entry name" value="ACYL-COENZYME A THIOESTERASE 1-LIKE"/>
    <property type="match status" value="1"/>
</dbReference>
<proteinExistence type="predicted"/>
<dbReference type="OrthoDB" id="4819815at2"/>
<dbReference type="InterPro" id="IPR029058">
    <property type="entry name" value="AB_hydrolase_fold"/>
</dbReference>
<dbReference type="PANTHER" id="PTHR10824">
    <property type="entry name" value="ACYL-COENZYME A THIOESTERASE-RELATED"/>
    <property type="match status" value="1"/>
</dbReference>
<protein>
    <submittedName>
        <fullName evidence="3">Acyl-CoA thioesterase</fullName>
    </submittedName>
</protein>
<organism evidence="3 4">
    <name type="scientific">Amnibacterium setariae</name>
    <dbReference type="NCBI Taxonomy" id="2306585"/>
    <lineage>
        <taxon>Bacteria</taxon>
        <taxon>Bacillati</taxon>
        <taxon>Actinomycetota</taxon>
        <taxon>Actinomycetes</taxon>
        <taxon>Micrococcales</taxon>
        <taxon>Microbacteriaceae</taxon>
        <taxon>Amnibacterium</taxon>
    </lineage>
</organism>